<dbReference type="EnsemblPlants" id="Pp3c17_18300V3.1">
    <property type="protein sequence ID" value="PAC:32907055.CDS.1"/>
    <property type="gene ID" value="Pp3c17_18300"/>
</dbReference>
<feature type="region of interest" description="Disordered" evidence="1">
    <location>
        <begin position="1"/>
        <end position="60"/>
    </location>
</feature>
<reference evidence="2 4" key="2">
    <citation type="journal article" date="2018" name="Plant J.">
        <title>The Physcomitrella patens chromosome-scale assembly reveals moss genome structure and evolution.</title>
        <authorList>
            <person name="Lang D."/>
            <person name="Ullrich K.K."/>
            <person name="Murat F."/>
            <person name="Fuchs J."/>
            <person name="Jenkins J."/>
            <person name="Haas F.B."/>
            <person name="Piednoel M."/>
            <person name="Gundlach H."/>
            <person name="Van Bel M."/>
            <person name="Meyberg R."/>
            <person name="Vives C."/>
            <person name="Morata J."/>
            <person name="Symeonidi A."/>
            <person name="Hiss M."/>
            <person name="Muchero W."/>
            <person name="Kamisugi Y."/>
            <person name="Saleh O."/>
            <person name="Blanc G."/>
            <person name="Decker E.L."/>
            <person name="van Gessel N."/>
            <person name="Grimwood J."/>
            <person name="Hayes R.D."/>
            <person name="Graham S.W."/>
            <person name="Gunter L.E."/>
            <person name="McDaniel S.F."/>
            <person name="Hoernstein S.N.W."/>
            <person name="Larsson A."/>
            <person name="Li F.W."/>
            <person name="Perroud P.F."/>
            <person name="Phillips J."/>
            <person name="Ranjan P."/>
            <person name="Rokshar D.S."/>
            <person name="Rothfels C.J."/>
            <person name="Schneider L."/>
            <person name="Shu S."/>
            <person name="Stevenson D.W."/>
            <person name="Thummler F."/>
            <person name="Tillich M."/>
            <person name="Villarreal Aguilar J.C."/>
            <person name="Widiez T."/>
            <person name="Wong G.K."/>
            <person name="Wymore A."/>
            <person name="Zhang Y."/>
            <person name="Zimmer A.D."/>
            <person name="Quatrano R.S."/>
            <person name="Mayer K.F.X."/>
            <person name="Goodstein D."/>
            <person name="Casacuberta J.M."/>
            <person name="Vandepoele K."/>
            <person name="Reski R."/>
            <person name="Cuming A.C."/>
            <person name="Tuskan G.A."/>
            <person name="Maumus F."/>
            <person name="Salse J."/>
            <person name="Schmutz J."/>
            <person name="Rensing S.A."/>
        </authorList>
    </citation>
    <scope>NUCLEOTIDE SEQUENCE [LARGE SCALE GENOMIC DNA]</scope>
    <source>
        <strain evidence="3 4">cv. Gransden 2004</strain>
    </source>
</reference>
<protein>
    <submittedName>
        <fullName evidence="2 3">Uncharacterized protein</fullName>
    </submittedName>
</protein>
<dbReference type="Gramene" id="Pp3c17_18300V3.1">
    <property type="protein sequence ID" value="PAC:32907055.CDS.1"/>
    <property type="gene ID" value="Pp3c17_18300"/>
</dbReference>
<dbReference type="EnsemblPlants" id="Pp3c17_18300V3.2">
    <property type="protein sequence ID" value="PAC:32907056.CDS.1"/>
    <property type="gene ID" value="Pp3c17_18300"/>
</dbReference>
<evidence type="ECO:0000256" key="1">
    <source>
        <dbReference type="SAM" id="MobiDB-lite"/>
    </source>
</evidence>
<evidence type="ECO:0000313" key="3">
    <source>
        <dbReference type="EnsemblPlants" id="PAC:32907055.CDS.1"/>
    </source>
</evidence>
<gene>
    <name evidence="2" type="ORF">PHYPA_022270</name>
</gene>
<accession>A0A2K1J4G2</accession>
<sequence length="110" mass="11258">MLRHVSGNGCGRQVQGRSHSETRSISGILLEAEGEKGIVGGGEGGASPAAATDRAGPGGRVAEHGRCGVLLRHSVLDRGQEFQVETLWVPGEGNDAADELGGGQIAEPFD</sequence>
<proteinExistence type="predicted"/>
<dbReference type="Gramene" id="Pp3c17_18300V3.2">
    <property type="protein sequence ID" value="PAC:32907056.CDS.1"/>
    <property type="gene ID" value="Pp3c17_18300"/>
</dbReference>
<dbReference type="AlphaFoldDB" id="A0A2K1J4G2"/>
<name>A0A2K1J4G2_PHYPA</name>
<organism evidence="2">
    <name type="scientific">Physcomitrium patens</name>
    <name type="common">Spreading-leaved earth moss</name>
    <name type="synonym">Physcomitrella patens</name>
    <dbReference type="NCBI Taxonomy" id="3218"/>
    <lineage>
        <taxon>Eukaryota</taxon>
        <taxon>Viridiplantae</taxon>
        <taxon>Streptophyta</taxon>
        <taxon>Embryophyta</taxon>
        <taxon>Bryophyta</taxon>
        <taxon>Bryophytina</taxon>
        <taxon>Bryopsida</taxon>
        <taxon>Funariidae</taxon>
        <taxon>Funariales</taxon>
        <taxon>Funariaceae</taxon>
        <taxon>Physcomitrium</taxon>
    </lineage>
</organism>
<dbReference type="PaxDb" id="3218-PP1S65_62V6.2"/>
<reference evidence="3" key="3">
    <citation type="submission" date="2020-12" db="UniProtKB">
        <authorList>
            <consortium name="EnsemblPlants"/>
        </authorList>
    </citation>
    <scope>IDENTIFICATION</scope>
</reference>
<dbReference type="InParanoid" id="A0A2K1J4G2"/>
<evidence type="ECO:0000313" key="2">
    <source>
        <dbReference type="EMBL" id="PNR36419.1"/>
    </source>
</evidence>
<keyword evidence="4" id="KW-1185">Reference proteome</keyword>
<evidence type="ECO:0000313" key="4">
    <source>
        <dbReference type="Proteomes" id="UP000006727"/>
    </source>
</evidence>
<dbReference type="Proteomes" id="UP000006727">
    <property type="component" value="Chromosome 17"/>
</dbReference>
<dbReference type="EMBL" id="ABEU02000017">
    <property type="protein sequence ID" value="PNR36419.1"/>
    <property type="molecule type" value="Genomic_DNA"/>
</dbReference>
<feature type="region of interest" description="Disordered" evidence="1">
    <location>
        <begin position="90"/>
        <end position="110"/>
    </location>
</feature>
<reference evidence="2 4" key="1">
    <citation type="journal article" date="2008" name="Science">
        <title>The Physcomitrella genome reveals evolutionary insights into the conquest of land by plants.</title>
        <authorList>
            <person name="Rensing S."/>
            <person name="Lang D."/>
            <person name="Zimmer A."/>
            <person name="Terry A."/>
            <person name="Salamov A."/>
            <person name="Shapiro H."/>
            <person name="Nishiyama T."/>
            <person name="Perroud P.-F."/>
            <person name="Lindquist E."/>
            <person name="Kamisugi Y."/>
            <person name="Tanahashi T."/>
            <person name="Sakakibara K."/>
            <person name="Fujita T."/>
            <person name="Oishi K."/>
            <person name="Shin-I T."/>
            <person name="Kuroki Y."/>
            <person name="Toyoda A."/>
            <person name="Suzuki Y."/>
            <person name="Hashimoto A."/>
            <person name="Yamaguchi K."/>
            <person name="Sugano A."/>
            <person name="Kohara Y."/>
            <person name="Fujiyama A."/>
            <person name="Anterola A."/>
            <person name="Aoki S."/>
            <person name="Ashton N."/>
            <person name="Barbazuk W.B."/>
            <person name="Barker E."/>
            <person name="Bennetzen J."/>
            <person name="Bezanilla M."/>
            <person name="Blankenship R."/>
            <person name="Cho S.H."/>
            <person name="Dutcher S."/>
            <person name="Estelle M."/>
            <person name="Fawcett J.A."/>
            <person name="Gundlach H."/>
            <person name="Hanada K."/>
            <person name="Heyl A."/>
            <person name="Hicks K.A."/>
            <person name="Hugh J."/>
            <person name="Lohr M."/>
            <person name="Mayer K."/>
            <person name="Melkozernov A."/>
            <person name="Murata T."/>
            <person name="Nelson D."/>
            <person name="Pils B."/>
            <person name="Prigge M."/>
            <person name="Reiss B."/>
            <person name="Renner T."/>
            <person name="Rombauts S."/>
            <person name="Rushton P."/>
            <person name="Sanderfoot A."/>
            <person name="Schween G."/>
            <person name="Shiu S.-H."/>
            <person name="Stueber K."/>
            <person name="Theodoulou F.L."/>
            <person name="Tu H."/>
            <person name="Van de Peer Y."/>
            <person name="Verrier P.J."/>
            <person name="Waters E."/>
            <person name="Wood A."/>
            <person name="Yang L."/>
            <person name="Cove D."/>
            <person name="Cuming A."/>
            <person name="Hasebe M."/>
            <person name="Lucas S."/>
            <person name="Mishler D.B."/>
            <person name="Reski R."/>
            <person name="Grigoriev I."/>
            <person name="Quatrano R.S."/>
            <person name="Boore J.L."/>
        </authorList>
    </citation>
    <scope>NUCLEOTIDE SEQUENCE [LARGE SCALE GENOMIC DNA]</scope>
    <source>
        <strain evidence="3 4">cv. Gransden 2004</strain>
    </source>
</reference>